<evidence type="ECO:0000313" key="8">
    <source>
        <dbReference type="Proteomes" id="UP000680714"/>
    </source>
</evidence>
<evidence type="ECO:0000256" key="2">
    <source>
        <dbReference type="ARBA" id="ARBA00022723"/>
    </source>
</evidence>
<name>A0ABS5I944_9PROT</name>
<reference evidence="7 8" key="1">
    <citation type="submission" date="2021-04" db="EMBL/GenBank/DDBJ databases">
        <title>Magnetospirillum sulfuroxidans sp. nov., a facultative chemolithoautotrophic sulfur-oxidizing alphaproteobacterium isolated from freshwater sediment and proposals for Paramagetospirillum gen. nov., and Magnetospirillaceae fam. nov.</title>
        <authorList>
            <person name="Koziaeva V."/>
            <person name="Geelhoed J.S."/>
            <person name="Sorokin D.Y."/>
            <person name="Grouzdev D.S."/>
        </authorList>
    </citation>
    <scope>NUCLEOTIDE SEQUENCE [LARGE SCALE GENOMIC DNA]</scope>
    <source>
        <strain evidence="7 8">J10</strain>
    </source>
</reference>
<dbReference type="InterPro" id="IPR028090">
    <property type="entry name" value="JAB_dom_prok"/>
</dbReference>
<evidence type="ECO:0000256" key="3">
    <source>
        <dbReference type="ARBA" id="ARBA00022801"/>
    </source>
</evidence>
<keyword evidence="1" id="KW-0645">Protease</keyword>
<dbReference type="Gene3D" id="3.40.140.10">
    <property type="entry name" value="Cytidine Deaminase, domain 2"/>
    <property type="match status" value="1"/>
</dbReference>
<keyword evidence="3" id="KW-0378">Hydrolase</keyword>
<feature type="domain" description="JAB" evidence="6">
    <location>
        <begin position="36"/>
        <end position="135"/>
    </location>
</feature>
<dbReference type="EMBL" id="JAGTUF010000002">
    <property type="protein sequence ID" value="MBR9970960.1"/>
    <property type="molecule type" value="Genomic_DNA"/>
</dbReference>
<dbReference type="SUPFAM" id="SSF102712">
    <property type="entry name" value="JAB1/MPN domain"/>
    <property type="match status" value="1"/>
</dbReference>
<organism evidence="7 8">
    <name type="scientific">Magnetospirillum sulfuroxidans</name>
    <dbReference type="NCBI Taxonomy" id="611300"/>
    <lineage>
        <taxon>Bacteria</taxon>
        <taxon>Pseudomonadati</taxon>
        <taxon>Pseudomonadota</taxon>
        <taxon>Alphaproteobacteria</taxon>
        <taxon>Rhodospirillales</taxon>
        <taxon>Rhodospirillaceae</taxon>
        <taxon>Magnetospirillum</taxon>
    </lineage>
</organism>
<keyword evidence="8" id="KW-1185">Reference proteome</keyword>
<dbReference type="RefSeq" id="WP_211546471.1">
    <property type="nucleotide sequence ID" value="NZ_JAGTUF010000002.1"/>
</dbReference>
<evidence type="ECO:0000256" key="4">
    <source>
        <dbReference type="ARBA" id="ARBA00022833"/>
    </source>
</evidence>
<keyword evidence="2" id="KW-0479">Metal-binding</keyword>
<evidence type="ECO:0000259" key="6">
    <source>
        <dbReference type="Pfam" id="PF14464"/>
    </source>
</evidence>
<evidence type="ECO:0000256" key="1">
    <source>
        <dbReference type="ARBA" id="ARBA00022670"/>
    </source>
</evidence>
<sequence length="175" mass="19115">MLESIHAPTGDERGLILLRPRVFQLMMAFRQTGPVATEAGGVLIGSLRGPHIEVIDCTQPMQNDLRRSHAFDRRDAGHVAAIHAAMKGSAGTIGYVGEWHTHPEPVPSPSGQDSANWRNLVRQTKHSLAFVILGTDGLFMNSLDERGKGSAGWKLCFPESCNEVLRKNPTINLTP</sequence>
<dbReference type="Proteomes" id="UP000680714">
    <property type="component" value="Unassembled WGS sequence"/>
</dbReference>
<dbReference type="Pfam" id="PF14464">
    <property type="entry name" value="Prok-JAB"/>
    <property type="match status" value="1"/>
</dbReference>
<keyword evidence="5" id="KW-0482">Metalloprotease</keyword>
<gene>
    <name evidence="7" type="ORF">KEC16_04455</name>
</gene>
<keyword evidence="4" id="KW-0862">Zinc</keyword>
<accession>A0ABS5I944</accession>
<evidence type="ECO:0000313" key="7">
    <source>
        <dbReference type="EMBL" id="MBR9970960.1"/>
    </source>
</evidence>
<comment type="caution">
    <text evidence="7">The sequence shown here is derived from an EMBL/GenBank/DDBJ whole genome shotgun (WGS) entry which is preliminary data.</text>
</comment>
<proteinExistence type="predicted"/>
<protein>
    <submittedName>
        <fullName evidence="7">Mov34/MPN/PAD-1 family protein</fullName>
    </submittedName>
</protein>
<evidence type="ECO:0000256" key="5">
    <source>
        <dbReference type="ARBA" id="ARBA00023049"/>
    </source>
</evidence>